<comment type="caution">
    <text evidence="2">The sequence shown here is derived from an EMBL/GenBank/DDBJ whole genome shotgun (WGS) entry which is preliminary data.</text>
</comment>
<keyword evidence="3" id="KW-1185">Reference proteome</keyword>
<dbReference type="EMBL" id="SDWV01000015">
    <property type="protein sequence ID" value="RYC07365.1"/>
    <property type="molecule type" value="Genomic_DNA"/>
</dbReference>
<gene>
    <name evidence="2" type="ORF">EUA94_14890</name>
</gene>
<dbReference type="CDD" id="cd05155">
    <property type="entry name" value="APH_ChoK_like_1"/>
    <property type="match status" value="1"/>
</dbReference>
<dbReference type="PANTHER" id="PTHR21310">
    <property type="entry name" value="AMINOGLYCOSIDE PHOSPHOTRANSFERASE-RELATED-RELATED"/>
    <property type="match status" value="1"/>
</dbReference>
<protein>
    <submittedName>
        <fullName evidence="2">Aminoglycoside phosphotransferase family protein</fullName>
    </submittedName>
</protein>
<keyword evidence="2" id="KW-0808">Transferase</keyword>
<name>A0A4Q2SNU0_9ACTN</name>
<dbReference type="GO" id="GO:0016740">
    <property type="term" value="F:transferase activity"/>
    <property type="evidence" value="ECO:0007669"/>
    <property type="project" value="UniProtKB-KW"/>
</dbReference>
<dbReference type="InterPro" id="IPR011009">
    <property type="entry name" value="Kinase-like_dom_sf"/>
</dbReference>
<dbReference type="Proteomes" id="UP000291101">
    <property type="component" value="Unassembled WGS sequence"/>
</dbReference>
<dbReference type="SUPFAM" id="SSF56112">
    <property type="entry name" value="Protein kinase-like (PK-like)"/>
    <property type="match status" value="1"/>
</dbReference>
<dbReference type="AlphaFoldDB" id="A0A4Q2SNU0"/>
<evidence type="ECO:0000259" key="1">
    <source>
        <dbReference type="Pfam" id="PF01636"/>
    </source>
</evidence>
<organism evidence="2 3">
    <name type="scientific">Nocardioides zhouii</name>
    <dbReference type="NCBI Taxonomy" id="1168729"/>
    <lineage>
        <taxon>Bacteria</taxon>
        <taxon>Bacillati</taxon>
        <taxon>Actinomycetota</taxon>
        <taxon>Actinomycetes</taxon>
        <taxon>Propionibacteriales</taxon>
        <taxon>Nocardioidaceae</taxon>
        <taxon>Nocardioides</taxon>
    </lineage>
</organism>
<dbReference type="OrthoDB" id="9797603at2"/>
<feature type="domain" description="Aminoglycoside phosphotransferase" evidence="1">
    <location>
        <begin position="41"/>
        <end position="267"/>
    </location>
</feature>
<dbReference type="InterPro" id="IPR051678">
    <property type="entry name" value="AGP_Transferase"/>
</dbReference>
<reference evidence="2 3" key="1">
    <citation type="submission" date="2019-01" db="EMBL/GenBank/DDBJ databases">
        <title>Novel species of Nocardioides.</title>
        <authorList>
            <person name="Liu Q."/>
            <person name="X Y.-H."/>
        </authorList>
    </citation>
    <scope>NUCLEOTIDE SEQUENCE [LARGE SCALE GENOMIC DNA]</scope>
    <source>
        <strain evidence="2 3">HLT2-9</strain>
    </source>
</reference>
<evidence type="ECO:0000313" key="2">
    <source>
        <dbReference type="EMBL" id="RYC07365.1"/>
    </source>
</evidence>
<evidence type="ECO:0000313" key="3">
    <source>
        <dbReference type="Proteomes" id="UP000291101"/>
    </source>
</evidence>
<dbReference type="Pfam" id="PF01636">
    <property type="entry name" value="APH"/>
    <property type="match status" value="1"/>
</dbReference>
<dbReference type="PANTHER" id="PTHR21310:SF42">
    <property type="entry name" value="BIFUNCTIONAL AAC_APH"/>
    <property type="match status" value="1"/>
</dbReference>
<sequence length="301" mass="32272">MTTGGAWGRLAPVEISTETVRSLVAEQFPQWSELPVSPVPDQGNDNRTFRLGDDLAVRLPSGEGYVAGIAKEDRCLPLVAAHVTAEVPVPIATSAPGAAYPFPWSVRRWIAGTTADRDPALDRVALARDLGQFLRELRSVPPGDGPLAGAHSFHRGAHPSAYGDGVQEALTQLADRVDVAACWAIWDEAVRTAWTAAPVWFHGDVAPGNLLTRDGRLAAVIDFGTCGVGDPACDLVIAWTVLSEAERGVFRDAVGLPDDVWARARGWALWKALVTVCHPESHLYAHQARALDQLIGERSGT</sequence>
<dbReference type="Gene3D" id="3.30.200.20">
    <property type="entry name" value="Phosphorylase Kinase, domain 1"/>
    <property type="match status" value="1"/>
</dbReference>
<dbReference type="InterPro" id="IPR002575">
    <property type="entry name" value="Aminoglycoside_PTrfase"/>
</dbReference>
<dbReference type="Gene3D" id="3.90.1200.10">
    <property type="match status" value="1"/>
</dbReference>
<proteinExistence type="predicted"/>
<accession>A0A4Q2SNU0</accession>